<accession>A0A0V1BX13</accession>
<organism evidence="1 2">
    <name type="scientific">Trichinella spiralis</name>
    <name type="common">Trichina worm</name>
    <dbReference type="NCBI Taxonomy" id="6334"/>
    <lineage>
        <taxon>Eukaryota</taxon>
        <taxon>Metazoa</taxon>
        <taxon>Ecdysozoa</taxon>
        <taxon>Nematoda</taxon>
        <taxon>Enoplea</taxon>
        <taxon>Dorylaimia</taxon>
        <taxon>Trichinellida</taxon>
        <taxon>Trichinellidae</taxon>
        <taxon>Trichinella</taxon>
    </lineage>
</organism>
<evidence type="ECO:0000313" key="1">
    <source>
        <dbReference type="EMBL" id="KRY41599.1"/>
    </source>
</evidence>
<keyword evidence="2" id="KW-1185">Reference proteome</keyword>
<dbReference type="Proteomes" id="UP000054776">
    <property type="component" value="Unassembled WGS sequence"/>
</dbReference>
<reference evidence="1 2" key="1">
    <citation type="submission" date="2015-01" db="EMBL/GenBank/DDBJ databases">
        <title>Evolution of Trichinella species and genotypes.</title>
        <authorList>
            <person name="Korhonen P.K."/>
            <person name="Edoardo P."/>
            <person name="Giuseppe L.R."/>
            <person name="Gasser R.B."/>
        </authorList>
    </citation>
    <scope>NUCLEOTIDE SEQUENCE [LARGE SCALE GENOMIC DNA]</scope>
    <source>
        <strain evidence="1">ISS3</strain>
    </source>
</reference>
<comment type="caution">
    <text evidence="1">The sequence shown here is derived from an EMBL/GenBank/DDBJ whole genome shotgun (WGS) entry which is preliminary data.</text>
</comment>
<dbReference type="EMBL" id="JYDH01000007">
    <property type="protein sequence ID" value="KRY41599.1"/>
    <property type="molecule type" value="Genomic_DNA"/>
</dbReference>
<dbReference type="InParanoid" id="A0A0V1BX13"/>
<gene>
    <name evidence="1" type="ORF">T01_7203</name>
</gene>
<dbReference type="AlphaFoldDB" id="A0A0V1BX13"/>
<protein>
    <submittedName>
        <fullName evidence="1">Uncharacterized protein</fullName>
    </submittedName>
</protein>
<sequence>MSAWSAIRNRRNRNSALTRSFCNAGPTSICWLRVTPPYCAEPSNTIRHLVVVLSSRITA</sequence>
<name>A0A0V1BX13_TRISP</name>
<proteinExistence type="predicted"/>
<evidence type="ECO:0000313" key="2">
    <source>
        <dbReference type="Proteomes" id="UP000054776"/>
    </source>
</evidence>